<protein>
    <submittedName>
        <fullName evidence="2">Uncharacterized protein</fullName>
    </submittedName>
</protein>
<evidence type="ECO:0000313" key="2">
    <source>
        <dbReference type="EMBL" id="KAK1531297.1"/>
    </source>
</evidence>
<sequence length="336" mass="38833">MKRTIQFDDSPPPKRRQIHRPTFTHSNDTVLCTACKDAFSKEAVKADDFRRRRRNQHHESSEDLAKAVEKGCYFCKRFARHSADPSISTVLKEDLILHPRPDPVRLFFAVSEQHTGRAWRKDDLDDLVCFNLLQRSPVELYCPDEHPNEEDRQRVWKDLPLFYMAVEASFSDPTQEATTESFTSKDAQEWRNINRFGAMLLGMGVLGLHTQGMDALRSALEEEPSPIPAVAECRLRVACEWIRQSARPLLGWARENVGYSEMPEYERGLTEEAIAYQGVLYEGPPIMCLQRWGFWMDRLEWLAKSEDSGLVEEARTEVLEAFWVMKEAEGRIGHTL</sequence>
<comment type="caution">
    <text evidence="2">The sequence shown here is derived from an EMBL/GenBank/DDBJ whole genome shotgun (WGS) entry which is preliminary data.</text>
</comment>
<dbReference type="Pfam" id="PF12311">
    <property type="entry name" value="DUF3632"/>
    <property type="match status" value="1"/>
</dbReference>
<dbReference type="EMBL" id="MOPA01000009">
    <property type="protein sequence ID" value="KAK1531297.1"/>
    <property type="molecule type" value="Genomic_DNA"/>
</dbReference>
<feature type="region of interest" description="Disordered" evidence="1">
    <location>
        <begin position="1"/>
        <end position="22"/>
    </location>
</feature>
<name>A0ABQ9SA88_9PEZI</name>
<dbReference type="PANTHER" id="PTHR38797">
    <property type="entry name" value="NUCLEAR PORE COMPLEX PROTEIN NUP85-RELATED"/>
    <property type="match status" value="1"/>
</dbReference>
<organism evidence="2 3">
    <name type="scientific">Colletotrichum paranaense</name>
    <dbReference type="NCBI Taxonomy" id="1914294"/>
    <lineage>
        <taxon>Eukaryota</taxon>
        <taxon>Fungi</taxon>
        <taxon>Dikarya</taxon>
        <taxon>Ascomycota</taxon>
        <taxon>Pezizomycotina</taxon>
        <taxon>Sordariomycetes</taxon>
        <taxon>Hypocreomycetidae</taxon>
        <taxon>Glomerellales</taxon>
        <taxon>Glomerellaceae</taxon>
        <taxon>Colletotrichum</taxon>
        <taxon>Colletotrichum acutatum species complex</taxon>
    </lineage>
</organism>
<dbReference type="PANTHER" id="PTHR38797:SF4">
    <property type="entry name" value="NUCLEAR PORE COMPLEX PROTEIN NUP85"/>
    <property type="match status" value="1"/>
</dbReference>
<evidence type="ECO:0000256" key="1">
    <source>
        <dbReference type="SAM" id="MobiDB-lite"/>
    </source>
</evidence>
<proteinExistence type="predicted"/>
<evidence type="ECO:0000313" key="3">
    <source>
        <dbReference type="Proteomes" id="UP001241169"/>
    </source>
</evidence>
<dbReference type="Proteomes" id="UP001241169">
    <property type="component" value="Unassembled WGS sequence"/>
</dbReference>
<reference evidence="2 3" key="1">
    <citation type="submission" date="2016-10" db="EMBL/GenBank/DDBJ databases">
        <title>The genome sequence of Colletotrichum fioriniae PJ7.</title>
        <authorList>
            <person name="Baroncelli R."/>
        </authorList>
    </citation>
    <scope>NUCLEOTIDE SEQUENCE [LARGE SCALE GENOMIC DNA]</scope>
    <source>
        <strain evidence="2 3">IMI 384185</strain>
    </source>
</reference>
<dbReference type="RefSeq" id="XP_060345553.1">
    <property type="nucleotide sequence ID" value="XM_060495205.1"/>
</dbReference>
<gene>
    <name evidence="2" type="ORF">CPAR01_10946</name>
</gene>
<keyword evidence="3" id="KW-1185">Reference proteome</keyword>
<dbReference type="GeneID" id="85379104"/>
<dbReference type="InterPro" id="IPR053204">
    <property type="entry name" value="Oxopyrrolidines_Biosynth-assoc"/>
</dbReference>
<dbReference type="InterPro" id="IPR022085">
    <property type="entry name" value="OpdG"/>
</dbReference>
<accession>A0ABQ9SA88</accession>